<protein>
    <submittedName>
        <fullName evidence="2">Uncharacterized protein</fullName>
    </submittedName>
</protein>
<dbReference type="EMBL" id="QXDC01000004">
    <property type="protein sequence ID" value="RIA37763.1"/>
    <property type="molecule type" value="Genomic_DNA"/>
</dbReference>
<reference evidence="2 3" key="1">
    <citation type="submission" date="2018-08" db="EMBL/GenBank/DDBJ databases">
        <title>Genomic Encyclopedia of Type Strains, Phase IV (KMG-IV): sequencing the most valuable type-strain genomes for metagenomic binning, comparative biology and taxonomic classification.</title>
        <authorList>
            <person name="Goeker M."/>
        </authorList>
    </citation>
    <scope>NUCLEOTIDE SEQUENCE [LARGE SCALE GENOMIC DNA]</scope>
    <source>
        <strain evidence="2 3">DSM 25527</strain>
    </source>
</reference>
<feature type="transmembrane region" description="Helical" evidence="1">
    <location>
        <begin position="21"/>
        <end position="41"/>
    </location>
</feature>
<dbReference type="AlphaFoldDB" id="A0A397NQ00"/>
<proteinExistence type="predicted"/>
<name>A0A397NQ00_9SPHN</name>
<organism evidence="2 3">
    <name type="scientific">Hephaestia caeni</name>
    <dbReference type="NCBI Taxonomy" id="645617"/>
    <lineage>
        <taxon>Bacteria</taxon>
        <taxon>Pseudomonadati</taxon>
        <taxon>Pseudomonadota</taxon>
        <taxon>Alphaproteobacteria</taxon>
        <taxon>Sphingomonadales</taxon>
        <taxon>Sphingomonadaceae</taxon>
        <taxon>Hephaestia</taxon>
    </lineage>
</organism>
<keyword evidence="1" id="KW-0472">Membrane</keyword>
<comment type="caution">
    <text evidence="2">The sequence shown here is derived from an EMBL/GenBank/DDBJ whole genome shotgun (WGS) entry which is preliminary data.</text>
</comment>
<evidence type="ECO:0000313" key="2">
    <source>
        <dbReference type="EMBL" id="RIA37763.1"/>
    </source>
</evidence>
<keyword evidence="1" id="KW-0812">Transmembrane</keyword>
<sequence length="42" mass="4364">MRKPGTGPGQTGDRIMRNYETTAFGAVALIAQALVVAVIFAA</sequence>
<dbReference type="Proteomes" id="UP000266568">
    <property type="component" value="Unassembled WGS sequence"/>
</dbReference>
<evidence type="ECO:0000313" key="3">
    <source>
        <dbReference type="Proteomes" id="UP000266568"/>
    </source>
</evidence>
<gene>
    <name evidence="2" type="ORF">DFR49_3651</name>
</gene>
<keyword evidence="1" id="KW-1133">Transmembrane helix</keyword>
<accession>A0A397NQ00</accession>
<evidence type="ECO:0000256" key="1">
    <source>
        <dbReference type="SAM" id="Phobius"/>
    </source>
</evidence>
<keyword evidence="3" id="KW-1185">Reference proteome</keyword>